<keyword evidence="1" id="KW-1133">Transmembrane helix</keyword>
<accession>R7UGV8</accession>
<keyword evidence="4" id="KW-1185">Reference proteome</keyword>
<dbReference type="EMBL" id="KB301235">
    <property type="protein sequence ID" value="ELU05779.1"/>
    <property type="molecule type" value="Genomic_DNA"/>
</dbReference>
<name>R7UGV8_CAPTE</name>
<gene>
    <name evidence="2" type="ORF">CAPTEDRAFT_193227</name>
</gene>
<reference evidence="3" key="3">
    <citation type="submission" date="2015-06" db="UniProtKB">
        <authorList>
            <consortium name="EnsemblMetazoa"/>
        </authorList>
    </citation>
    <scope>IDENTIFICATION</scope>
</reference>
<evidence type="ECO:0000313" key="2">
    <source>
        <dbReference type="EMBL" id="ELU05779.1"/>
    </source>
</evidence>
<reference evidence="2 4" key="2">
    <citation type="journal article" date="2013" name="Nature">
        <title>Insights into bilaterian evolution from three spiralian genomes.</title>
        <authorList>
            <person name="Simakov O."/>
            <person name="Marletaz F."/>
            <person name="Cho S.J."/>
            <person name="Edsinger-Gonzales E."/>
            <person name="Havlak P."/>
            <person name="Hellsten U."/>
            <person name="Kuo D.H."/>
            <person name="Larsson T."/>
            <person name="Lv J."/>
            <person name="Arendt D."/>
            <person name="Savage R."/>
            <person name="Osoegawa K."/>
            <person name="de Jong P."/>
            <person name="Grimwood J."/>
            <person name="Chapman J.A."/>
            <person name="Shapiro H."/>
            <person name="Aerts A."/>
            <person name="Otillar R.P."/>
            <person name="Terry A.Y."/>
            <person name="Boore J.L."/>
            <person name="Grigoriev I.V."/>
            <person name="Lindberg D.R."/>
            <person name="Seaver E.C."/>
            <person name="Weisblat D.A."/>
            <person name="Putnam N.H."/>
            <person name="Rokhsar D.S."/>
        </authorList>
    </citation>
    <scope>NUCLEOTIDE SEQUENCE</scope>
    <source>
        <strain evidence="2 4">I ESC-2004</strain>
    </source>
</reference>
<dbReference type="EnsemblMetazoa" id="CapteT193227">
    <property type="protein sequence ID" value="CapteP193227"/>
    <property type="gene ID" value="CapteG193227"/>
</dbReference>
<evidence type="ECO:0000313" key="3">
    <source>
        <dbReference type="EnsemblMetazoa" id="CapteP193227"/>
    </source>
</evidence>
<feature type="transmembrane region" description="Helical" evidence="1">
    <location>
        <begin position="30"/>
        <end position="48"/>
    </location>
</feature>
<evidence type="ECO:0000313" key="4">
    <source>
        <dbReference type="Proteomes" id="UP000014760"/>
    </source>
</evidence>
<dbReference type="HOGENOM" id="CLU_2239132_0_0_1"/>
<keyword evidence="1" id="KW-0472">Membrane</keyword>
<sequence>MCFLWVCLYQSAYLKDETDQQHYHINADASTNTAIIIIIIIISPYRMVHTILHVVNASMDQVTLREKRESVWPLMPTRAIEDVTSHKVVHMSKISANHPVCKEFF</sequence>
<organism evidence="2">
    <name type="scientific">Capitella teleta</name>
    <name type="common">Polychaete worm</name>
    <dbReference type="NCBI Taxonomy" id="283909"/>
    <lineage>
        <taxon>Eukaryota</taxon>
        <taxon>Metazoa</taxon>
        <taxon>Spiralia</taxon>
        <taxon>Lophotrochozoa</taxon>
        <taxon>Annelida</taxon>
        <taxon>Polychaeta</taxon>
        <taxon>Sedentaria</taxon>
        <taxon>Scolecida</taxon>
        <taxon>Capitellidae</taxon>
        <taxon>Capitella</taxon>
    </lineage>
</organism>
<keyword evidence="1" id="KW-0812">Transmembrane</keyword>
<proteinExistence type="predicted"/>
<dbReference type="Proteomes" id="UP000014760">
    <property type="component" value="Unassembled WGS sequence"/>
</dbReference>
<protein>
    <submittedName>
        <fullName evidence="2 3">Uncharacterized protein</fullName>
    </submittedName>
</protein>
<reference evidence="4" key="1">
    <citation type="submission" date="2012-12" db="EMBL/GenBank/DDBJ databases">
        <authorList>
            <person name="Hellsten U."/>
            <person name="Grimwood J."/>
            <person name="Chapman J.A."/>
            <person name="Shapiro H."/>
            <person name="Aerts A."/>
            <person name="Otillar R.P."/>
            <person name="Terry A.Y."/>
            <person name="Boore J.L."/>
            <person name="Simakov O."/>
            <person name="Marletaz F."/>
            <person name="Cho S.-J."/>
            <person name="Edsinger-Gonzales E."/>
            <person name="Havlak P."/>
            <person name="Kuo D.-H."/>
            <person name="Larsson T."/>
            <person name="Lv J."/>
            <person name="Arendt D."/>
            <person name="Savage R."/>
            <person name="Osoegawa K."/>
            <person name="de Jong P."/>
            <person name="Lindberg D.R."/>
            <person name="Seaver E.C."/>
            <person name="Weisblat D.A."/>
            <person name="Putnam N.H."/>
            <person name="Grigoriev I.V."/>
            <person name="Rokhsar D.S."/>
        </authorList>
    </citation>
    <scope>NUCLEOTIDE SEQUENCE</scope>
    <source>
        <strain evidence="4">I ESC-2004</strain>
    </source>
</reference>
<evidence type="ECO:0000256" key="1">
    <source>
        <dbReference type="SAM" id="Phobius"/>
    </source>
</evidence>
<dbReference type="EMBL" id="AMQN01007709">
    <property type="status" value="NOT_ANNOTATED_CDS"/>
    <property type="molecule type" value="Genomic_DNA"/>
</dbReference>
<dbReference type="AlphaFoldDB" id="R7UGV8"/>